<reference evidence="10" key="1">
    <citation type="journal article" date="2019" name="Int. J. Syst. Evol. Microbiol.">
        <title>The Global Catalogue of Microorganisms (GCM) 10K type strain sequencing project: providing services to taxonomists for standard genome sequencing and annotation.</title>
        <authorList>
            <consortium name="The Broad Institute Genomics Platform"/>
            <consortium name="The Broad Institute Genome Sequencing Center for Infectious Disease"/>
            <person name="Wu L."/>
            <person name="Ma J."/>
        </authorList>
    </citation>
    <scope>NUCLEOTIDE SEQUENCE [LARGE SCALE GENOMIC DNA]</scope>
    <source>
        <strain evidence="10">CCUG 62793</strain>
    </source>
</reference>
<evidence type="ECO:0000256" key="5">
    <source>
        <dbReference type="ARBA" id="ARBA00022759"/>
    </source>
</evidence>
<keyword evidence="10" id="KW-1185">Reference proteome</keyword>
<dbReference type="Proteomes" id="UP001597287">
    <property type="component" value="Unassembled WGS sequence"/>
</dbReference>
<organism evidence="9 10">
    <name type="scientific">Delftia deserti</name>
    <dbReference type="NCBI Taxonomy" id="1651218"/>
    <lineage>
        <taxon>Bacteria</taxon>
        <taxon>Pseudomonadati</taxon>
        <taxon>Pseudomonadota</taxon>
        <taxon>Betaproteobacteria</taxon>
        <taxon>Burkholderiales</taxon>
        <taxon>Comamonadaceae</taxon>
        <taxon>Delftia</taxon>
    </lineage>
</organism>
<evidence type="ECO:0000256" key="6">
    <source>
        <dbReference type="ARBA" id="ARBA00022801"/>
    </source>
</evidence>
<evidence type="ECO:0000256" key="3">
    <source>
        <dbReference type="ARBA" id="ARBA00022705"/>
    </source>
</evidence>
<accession>A0ABW5ENK0</accession>
<keyword evidence="4" id="KW-0540">Nuclease</keyword>
<evidence type="ECO:0000256" key="1">
    <source>
        <dbReference type="ARBA" id="ARBA00003293"/>
    </source>
</evidence>
<name>A0ABW5ENK0_9BURK</name>
<keyword evidence="3" id="KW-0235">DNA replication</keyword>
<feature type="region of interest" description="Disordered" evidence="7">
    <location>
        <begin position="648"/>
        <end position="680"/>
    </location>
</feature>
<keyword evidence="6" id="KW-0378">Hydrolase</keyword>
<evidence type="ECO:0000313" key="10">
    <source>
        <dbReference type="Proteomes" id="UP001597287"/>
    </source>
</evidence>
<evidence type="ECO:0000256" key="7">
    <source>
        <dbReference type="SAM" id="MobiDB-lite"/>
    </source>
</evidence>
<protein>
    <submittedName>
        <fullName evidence="9">Replication endonuclease</fullName>
    </submittedName>
</protein>
<evidence type="ECO:0000256" key="2">
    <source>
        <dbReference type="ARBA" id="ARBA00009260"/>
    </source>
</evidence>
<proteinExistence type="inferred from homology"/>
<sequence>MAVSPIPRKRVTSSFSEWLNSRPKPGHVQYHLQRIVESAPREWQGAIRSRFLKSAPLPPAGVALDSDAYARWYLGLPSESEQAWMDLQELADYEDRYGDALRLNIGDGEICAWAAKLADDVEELENRCIAMGGGLRERLTLVRGIVHLIGVDEGKPIEGEPAIARAKCARWWRRRLRRHIARVVEAGAISMGLVHLNSGGYVSQRGLKARKGQLARNAEALGRTLYKNEAGQVYSLAELSALSTSNPTVRGGELMTRIRGAEEYADAHGHVGLFLTMTVPSKYHAMRLMGSGDNRWAARNPKYNGATPRESQQWMLAQWKRVLAKLDRQQVKRYGLRVAEPHHDATPHWHMLVWVEGEAQARALVDTIRKYWLSEDGNERGAKENRVDVKRMNAGGAAGYVAKYIAKNVGHHALAEHLDVVQGQEIQMALGLDSPEQPDSPEAMESNGVAAQKRVDAWASTWNIRQFQAFGMPSVTVWRELRRVSKDQPEQIDLFDREAQRNIQRAYQACHRHGELRADWRMFMESMGGHGCKRQDWLLRPARRAPKEGATNRYGDLIKAGPVRGVQVQRGRARGHWLVSRRIAWAHCTDATPAVHAAGGAADADGVIQSVGQEAQTRRPLGAAWTGFNNFTARLQSQSVRDLFGRGRHEAEDWNSPSSPDSVLYRPDAATASPASSRFS</sequence>
<dbReference type="Pfam" id="PF05840">
    <property type="entry name" value="Phage_GPA"/>
    <property type="match status" value="1"/>
</dbReference>
<dbReference type="RefSeq" id="WP_380105768.1">
    <property type="nucleotide sequence ID" value="NZ_JBHSIH010000001.1"/>
</dbReference>
<keyword evidence="5 9" id="KW-0255">Endonuclease</keyword>
<gene>
    <name evidence="9" type="ORF">ACFSPV_12970</name>
</gene>
<dbReference type="GO" id="GO:0004519">
    <property type="term" value="F:endonuclease activity"/>
    <property type="evidence" value="ECO:0007669"/>
    <property type="project" value="UniProtKB-KW"/>
</dbReference>
<evidence type="ECO:0000259" key="8">
    <source>
        <dbReference type="Pfam" id="PF05840"/>
    </source>
</evidence>
<comment type="function">
    <text evidence="1">Possible endonuclease which induces a single-strand cut and initiates DNA replication.</text>
</comment>
<comment type="caution">
    <text evidence="9">The sequence shown here is derived from an EMBL/GenBank/DDBJ whole genome shotgun (WGS) entry which is preliminary data.</text>
</comment>
<dbReference type="EMBL" id="JBHUIG010000013">
    <property type="protein sequence ID" value="MFD2319625.1"/>
    <property type="molecule type" value="Genomic_DNA"/>
</dbReference>
<evidence type="ECO:0000313" key="9">
    <source>
        <dbReference type="EMBL" id="MFD2319625.1"/>
    </source>
</evidence>
<feature type="domain" description="Replication gene A protein-like" evidence="8">
    <location>
        <begin position="160"/>
        <end position="409"/>
    </location>
</feature>
<evidence type="ECO:0000256" key="4">
    <source>
        <dbReference type="ARBA" id="ARBA00022722"/>
    </source>
</evidence>
<dbReference type="InterPro" id="IPR008766">
    <property type="entry name" value="Replication_gene_A-like"/>
</dbReference>
<comment type="similarity">
    <text evidence="2">Belongs to the phage GPA family.</text>
</comment>